<dbReference type="Proteomes" id="UP000007033">
    <property type="component" value="Chromosome"/>
</dbReference>
<accession>E4SMA1</accession>
<evidence type="ECO:0000313" key="1">
    <source>
        <dbReference type="EMBL" id="ADQ58557.1"/>
    </source>
</evidence>
<dbReference type="KEGG" id="lam:LA2_02885"/>
<proteinExistence type="predicted"/>
<protein>
    <submittedName>
        <fullName evidence="1">Uncharacterized protein</fullName>
    </submittedName>
</protein>
<sequence length="82" mass="9380">MQRVGTMAGNPQLKLTEKERTLMTINVQVFVHSMIGLVEVLLNYGDILLPYDMRQSIMAFLHQSPVELMSSMVPNKEEKTEQ</sequence>
<evidence type="ECO:0000313" key="2">
    <source>
        <dbReference type="Proteomes" id="UP000007033"/>
    </source>
</evidence>
<name>E4SMA1_LACAR</name>
<dbReference type="EMBL" id="CP002338">
    <property type="protein sequence ID" value="ADQ58557.1"/>
    <property type="molecule type" value="Genomic_DNA"/>
</dbReference>
<organism evidence="1 2">
    <name type="scientific">Lactobacillus amylovorus (strain GRL 1112)</name>
    <dbReference type="NCBI Taxonomy" id="695560"/>
    <lineage>
        <taxon>Bacteria</taxon>
        <taxon>Bacillati</taxon>
        <taxon>Bacillota</taxon>
        <taxon>Bacilli</taxon>
        <taxon>Lactobacillales</taxon>
        <taxon>Lactobacillaceae</taxon>
        <taxon>Lactobacillus</taxon>
    </lineage>
</organism>
<dbReference type="AlphaFoldDB" id="E4SMA1"/>
<dbReference type="HOGENOM" id="CLU_2553854_0_0_9"/>
<reference evidence="1 2" key="1">
    <citation type="journal article" date="2011" name="J. Bacteriol.">
        <title>Genome sequence of Lactobacillus amylovorus GRL1112.</title>
        <authorList>
            <person name="Kant R."/>
            <person name="Paulin L."/>
            <person name="Alatalo E."/>
            <person name="de Vos W.M."/>
            <person name="Palva A."/>
        </authorList>
    </citation>
    <scope>NUCLEOTIDE SEQUENCE [LARGE SCALE GENOMIC DNA]</scope>
    <source>
        <strain evidence="1 2">GRL 1112</strain>
    </source>
</reference>
<dbReference type="PATRIC" id="fig|695560.3.peg.574"/>
<gene>
    <name evidence="1" type="ordered locus">LA2_02885</name>
</gene>